<dbReference type="PANTHER" id="PTHR41534">
    <property type="entry name" value="BLR3401 PROTEIN"/>
    <property type="match status" value="1"/>
</dbReference>
<proteinExistence type="inferred from homology"/>
<sequence length="161" mass="18529">MLTRMQVEDFLFYEAELLDGWKLDEWAALYTEDARYEIASPATEDPINADPDQTLFLVADGIMRIRARAVRLSKKTAHAEYPHSKTRHLVTNVRVSPGNDDETRVRANFAVYRTKEETTTVYMGEAHLILVQDGDAIKVRRKRCILDLNSLYDQGRLTIIL</sequence>
<protein>
    <submittedName>
        <fullName evidence="6">p-cumate 2,3-dioxygenase system, small oxygenase component</fullName>
    </submittedName>
</protein>
<keyword evidence="5" id="KW-0560">Oxidoreductase</keyword>
<dbReference type="SUPFAM" id="SSF54427">
    <property type="entry name" value="NTF2-like"/>
    <property type="match status" value="1"/>
</dbReference>
<evidence type="ECO:0000256" key="4">
    <source>
        <dbReference type="ARBA" id="ARBA00022964"/>
    </source>
</evidence>
<reference evidence="6 7" key="1">
    <citation type="submission" date="2019-09" db="EMBL/GenBank/DDBJ databases">
        <authorList>
            <person name="Chandra G."/>
            <person name="Truman W A."/>
        </authorList>
    </citation>
    <scope>NUCLEOTIDE SEQUENCE [LARGE SCALE GENOMIC DNA]</scope>
    <source>
        <strain evidence="6">PS710</strain>
    </source>
</reference>
<dbReference type="PANTHER" id="PTHR41534:SF2">
    <property type="entry name" value="3-PHENYLPROPIONATE_CINNAMIC ACID DIOXYGENASE SUBUNIT BETA"/>
    <property type="match status" value="1"/>
</dbReference>
<dbReference type="GO" id="GO:0019380">
    <property type="term" value="P:3-phenylpropionate catabolic process"/>
    <property type="evidence" value="ECO:0007669"/>
    <property type="project" value="TreeGrafter"/>
</dbReference>
<evidence type="ECO:0000313" key="6">
    <source>
        <dbReference type="EMBL" id="VVN97828.1"/>
    </source>
</evidence>
<organism evidence="6 7">
    <name type="scientific">Pseudomonas fluorescens</name>
    <dbReference type="NCBI Taxonomy" id="294"/>
    <lineage>
        <taxon>Bacteria</taxon>
        <taxon>Pseudomonadati</taxon>
        <taxon>Pseudomonadota</taxon>
        <taxon>Gammaproteobacteria</taxon>
        <taxon>Pseudomonadales</taxon>
        <taxon>Pseudomonadaceae</taxon>
        <taxon>Pseudomonas</taxon>
    </lineage>
</organism>
<dbReference type="CDD" id="cd00667">
    <property type="entry name" value="ring_hydroxylating_dioxygenases_beta"/>
    <property type="match status" value="1"/>
</dbReference>
<dbReference type="GO" id="GO:0051213">
    <property type="term" value="F:dioxygenase activity"/>
    <property type="evidence" value="ECO:0007669"/>
    <property type="project" value="UniProtKB-KW"/>
</dbReference>
<evidence type="ECO:0000256" key="5">
    <source>
        <dbReference type="ARBA" id="ARBA00023002"/>
    </source>
</evidence>
<dbReference type="Proteomes" id="UP000381093">
    <property type="component" value="Unassembled WGS sequence"/>
</dbReference>
<keyword evidence="3" id="KW-0058">Aromatic hydrocarbons catabolism</keyword>
<dbReference type="Pfam" id="PF00866">
    <property type="entry name" value="Ring_hydroxyl_B"/>
    <property type="match status" value="1"/>
</dbReference>
<evidence type="ECO:0000256" key="3">
    <source>
        <dbReference type="ARBA" id="ARBA00022797"/>
    </source>
</evidence>
<comment type="similarity">
    <text evidence="2">Belongs to the bacterial ring-hydroxylating dioxygenase beta subunit family.</text>
</comment>
<dbReference type="AlphaFoldDB" id="A0A5E7BZY6"/>
<gene>
    <name evidence="6" type="primary">cmtAc</name>
    <name evidence="6" type="ORF">PS710_02411</name>
</gene>
<evidence type="ECO:0000313" key="7">
    <source>
        <dbReference type="Proteomes" id="UP000381093"/>
    </source>
</evidence>
<evidence type="ECO:0000256" key="1">
    <source>
        <dbReference type="ARBA" id="ARBA00005211"/>
    </source>
</evidence>
<dbReference type="EMBL" id="CABVHW010000006">
    <property type="protein sequence ID" value="VVN97828.1"/>
    <property type="molecule type" value="Genomic_DNA"/>
</dbReference>
<keyword evidence="4 6" id="KW-0223">Dioxygenase</keyword>
<comment type="pathway">
    <text evidence="1">Aromatic compound metabolism.</text>
</comment>
<dbReference type="RefSeq" id="WP_150764708.1">
    <property type="nucleotide sequence ID" value="NZ_CABVHW010000006.1"/>
</dbReference>
<accession>A0A5E7BZY6</accession>
<evidence type="ECO:0000256" key="2">
    <source>
        <dbReference type="ARBA" id="ARBA00009570"/>
    </source>
</evidence>
<dbReference type="InterPro" id="IPR032710">
    <property type="entry name" value="NTF2-like_dom_sf"/>
</dbReference>
<dbReference type="InterPro" id="IPR000391">
    <property type="entry name" value="Rng_hydr_dOase-bsu"/>
</dbReference>
<name>A0A5E7BZY6_PSEFL</name>
<dbReference type="Gene3D" id="3.10.450.50">
    <property type="match status" value="1"/>
</dbReference>